<evidence type="ECO:0000313" key="2">
    <source>
        <dbReference type="EMBL" id="SHF54415.1"/>
    </source>
</evidence>
<dbReference type="Gene3D" id="1.25.10.10">
    <property type="entry name" value="Leucine-rich Repeat Variant"/>
    <property type="match status" value="1"/>
</dbReference>
<dbReference type="RefSeq" id="WP_073002413.1">
    <property type="nucleotide sequence ID" value="NZ_FQUM01000006.1"/>
</dbReference>
<accession>A0A1M5CI13</accession>
<dbReference type="InterPro" id="IPR000917">
    <property type="entry name" value="Sulfatase_N"/>
</dbReference>
<protein>
    <submittedName>
        <fullName evidence="2">Arylsulfatase A</fullName>
    </submittedName>
</protein>
<evidence type="ECO:0000313" key="3">
    <source>
        <dbReference type="Proteomes" id="UP000184164"/>
    </source>
</evidence>
<dbReference type="CDD" id="cd16027">
    <property type="entry name" value="SGSH"/>
    <property type="match status" value="1"/>
</dbReference>
<dbReference type="InterPro" id="IPR011989">
    <property type="entry name" value="ARM-like"/>
</dbReference>
<dbReference type="InterPro" id="IPR052701">
    <property type="entry name" value="GAG_Ulvan_Degrading_Sulfatases"/>
</dbReference>
<organism evidence="2 3">
    <name type="scientific">Mariniphaga anaerophila</name>
    <dbReference type="NCBI Taxonomy" id="1484053"/>
    <lineage>
        <taxon>Bacteria</taxon>
        <taxon>Pseudomonadati</taxon>
        <taxon>Bacteroidota</taxon>
        <taxon>Bacteroidia</taxon>
        <taxon>Marinilabiliales</taxon>
        <taxon>Prolixibacteraceae</taxon>
        <taxon>Mariniphaga</taxon>
    </lineage>
</organism>
<dbReference type="InterPro" id="IPR017850">
    <property type="entry name" value="Alkaline_phosphatase_core_sf"/>
</dbReference>
<dbReference type="OrthoDB" id="9765065at2"/>
<dbReference type="SUPFAM" id="SSF48371">
    <property type="entry name" value="ARM repeat"/>
    <property type="match status" value="1"/>
</dbReference>
<sequence length="640" mass="73388">MKAKKIILSLFAIPLLFIQCGQPHQKNELSQPNILWITIEDTSPQFIGCYGNKTAQTPAIDKLAEEGVRFTNAFSTGTVCSPSRTAIITGVKTYKTGTGNHRSKYPIPGFIKGFPYYLQQQGYYTSNNVKTDYNVAQEKAFIAEAWDESSNKAGWWNRNPGQPFFAVFNYVDSHQSRTMTETYDWYKKNVLEQLAPEERIGENEFEMPPFYLDSPEMRKQFARVYNSIKLTDNKIGELLARLEADNLKDSTIIFFYADHGEGMPRGKTNGINYGYRVPFIVWFPEMYKHLSPWGTAGVATDELIDFTDLAPTLISIAGGEIPEHLEGRPFLGEKREKPVSHLNLSSDRSDNGIDMVRTVTDGRFVYSRNFMPYINEARYIRYMEIGEIKQQMRKDLAENKLNPLQKSLFEPRPAEFLFDIENDLWETQNLANNPEFKPVLEKMRELLKKEVIASRDVMFLPEYEVNLLSDTTTAYEFRMNEKNYPVEKIYEAASLAGFRGTEIAKKQVDLLTNPNPVIRYWSVLGLRSQSAETLMPFSANILSAMDDNYLPVAVIASAIAHEMFGNKKAEINLKKFCASKNPDVSLMAVYALLYIQNKEPFVETIWKVREMDDRNYNIRAACMDFLGSLEIVPNNPDYRE</sequence>
<gene>
    <name evidence="2" type="ORF">SAMN05444274_106136</name>
</gene>
<proteinExistence type="predicted"/>
<reference evidence="2 3" key="1">
    <citation type="submission" date="2016-11" db="EMBL/GenBank/DDBJ databases">
        <authorList>
            <person name="Jaros S."/>
            <person name="Januszkiewicz K."/>
            <person name="Wedrychowicz H."/>
        </authorList>
    </citation>
    <scope>NUCLEOTIDE SEQUENCE [LARGE SCALE GENOMIC DNA]</scope>
    <source>
        <strain evidence="2 3">DSM 26910</strain>
    </source>
</reference>
<dbReference type="AlphaFoldDB" id="A0A1M5CI13"/>
<name>A0A1M5CI13_9BACT</name>
<dbReference type="STRING" id="1484053.SAMN05444274_106136"/>
<dbReference type="PANTHER" id="PTHR43751">
    <property type="entry name" value="SULFATASE"/>
    <property type="match status" value="1"/>
</dbReference>
<dbReference type="EMBL" id="FQUM01000006">
    <property type="protein sequence ID" value="SHF54415.1"/>
    <property type="molecule type" value="Genomic_DNA"/>
</dbReference>
<evidence type="ECO:0000259" key="1">
    <source>
        <dbReference type="Pfam" id="PF00884"/>
    </source>
</evidence>
<dbReference type="InterPro" id="IPR016024">
    <property type="entry name" value="ARM-type_fold"/>
</dbReference>
<dbReference type="Proteomes" id="UP000184164">
    <property type="component" value="Unassembled WGS sequence"/>
</dbReference>
<dbReference type="Gene3D" id="3.40.720.10">
    <property type="entry name" value="Alkaline Phosphatase, subunit A"/>
    <property type="match status" value="1"/>
</dbReference>
<dbReference type="Pfam" id="PF00884">
    <property type="entry name" value="Sulfatase"/>
    <property type="match status" value="1"/>
</dbReference>
<feature type="domain" description="Sulfatase N-terminal" evidence="1">
    <location>
        <begin position="32"/>
        <end position="318"/>
    </location>
</feature>
<dbReference type="PANTHER" id="PTHR43751:SF1">
    <property type="entry name" value="SULFATASE ATSG-RELATED"/>
    <property type="match status" value="1"/>
</dbReference>
<dbReference type="SUPFAM" id="SSF53649">
    <property type="entry name" value="Alkaline phosphatase-like"/>
    <property type="match status" value="1"/>
</dbReference>
<keyword evidence="3" id="KW-1185">Reference proteome</keyword>